<feature type="binding site" evidence="4">
    <location>
        <position position="166"/>
    </location>
    <ligand>
        <name>Mg(2+)</name>
        <dbReference type="ChEBI" id="CHEBI:18420"/>
        <label>1</label>
    </ligand>
</feature>
<dbReference type="GO" id="GO:0008081">
    <property type="term" value="F:phosphoric diester hydrolase activity"/>
    <property type="evidence" value="ECO:0007669"/>
    <property type="project" value="TreeGrafter"/>
</dbReference>
<evidence type="ECO:0000256" key="1">
    <source>
        <dbReference type="ARBA" id="ARBA00022723"/>
    </source>
</evidence>
<evidence type="ECO:0000256" key="3">
    <source>
        <dbReference type="ARBA" id="ARBA00022842"/>
    </source>
</evidence>
<dbReference type="AlphaFoldDB" id="A0A3Q2SV30"/>
<keyword evidence="4" id="KW-0464">Manganese</keyword>
<dbReference type="GO" id="GO:0005634">
    <property type="term" value="C:nucleus"/>
    <property type="evidence" value="ECO:0007669"/>
    <property type="project" value="TreeGrafter"/>
</dbReference>
<feature type="binding site" evidence="4">
    <location>
        <position position="167"/>
    </location>
    <ligand>
        <name>Mg(2+)</name>
        <dbReference type="ChEBI" id="CHEBI:18420"/>
        <label>1</label>
    </ligand>
</feature>
<organism evidence="6 7">
    <name type="scientific">Fundulus heteroclitus</name>
    <name type="common">Killifish</name>
    <name type="synonym">Mummichog</name>
    <dbReference type="NCBI Taxonomy" id="8078"/>
    <lineage>
        <taxon>Eukaryota</taxon>
        <taxon>Metazoa</taxon>
        <taxon>Chordata</taxon>
        <taxon>Craniata</taxon>
        <taxon>Vertebrata</taxon>
        <taxon>Euteleostomi</taxon>
        <taxon>Actinopterygii</taxon>
        <taxon>Neopterygii</taxon>
        <taxon>Teleostei</taxon>
        <taxon>Neoteleostei</taxon>
        <taxon>Acanthomorphata</taxon>
        <taxon>Ovalentaria</taxon>
        <taxon>Atherinomorphae</taxon>
        <taxon>Cyprinodontiformes</taxon>
        <taxon>Fundulidae</taxon>
        <taxon>Fundulus</taxon>
    </lineage>
</organism>
<evidence type="ECO:0008006" key="8">
    <source>
        <dbReference type="Google" id="ProtNLM"/>
    </source>
</evidence>
<dbReference type="Ensembl" id="ENSFHET00000009484.1">
    <property type="protein sequence ID" value="ENSFHEP00000004058.1"/>
    <property type="gene ID" value="ENSFHEG00000004991.1"/>
</dbReference>
<dbReference type="InterPro" id="IPR036691">
    <property type="entry name" value="Endo/exonu/phosph_ase_sf"/>
</dbReference>
<dbReference type="GO" id="GO:0008311">
    <property type="term" value="F:double-stranded DNA 3'-5' DNA exonuclease activity"/>
    <property type="evidence" value="ECO:0007669"/>
    <property type="project" value="TreeGrafter"/>
</dbReference>
<evidence type="ECO:0000313" key="7">
    <source>
        <dbReference type="Proteomes" id="UP000265000"/>
    </source>
</evidence>
<dbReference type="PANTHER" id="PTHR22748:SF26">
    <property type="entry name" value="ENDONUCLEASE_EXONUCLEASE_PHOSPHATASE DOMAIN-CONTAINING PROTEIN"/>
    <property type="match status" value="1"/>
</dbReference>
<dbReference type="Gene3D" id="3.60.10.10">
    <property type="entry name" value="Endonuclease/exonuclease/phosphatase"/>
    <property type="match status" value="2"/>
</dbReference>
<accession>A0A3Q2SV30</accession>
<dbReference type="GO" id="GO:0046872">
    <property type="term" value="F:metal ion binding"/>
    <property type="evidence" value="ECO:0007669"/>
    <property type="project" value="UniProtKB-KW"/>
</dbReference>
<sequence length="363" mass="41669">MEGTIDLKLASWNVKGLNNVVKRKKISTYLKSSKVDTAYVRETHLTKSEAIKLKGSWIGKVFSSTGTIILCNIYAPNSDRPDFFHNLSQILLDSDGAQIIMAGDFNEIWDRDLDRSQLCSDNGLRDIWRLMHPDSRDYTRIDYFLISETIVNNSVDSSIGNIAISDHAPFFLCVKKISQTPKSRRWRLNEIQFFKESNKMGDTSLSTWWDALKAYLRGTIILYAALKKNNEKVTSLEAELKVLESLHQTKSRTTLNKIVNVKYNLNTLYTINAYWEMGEKPGRLLAYRLKQLNSMNHIPGVRQSGGTVTMSSQQINDRFRTFYNNLYSSQGKLDDQKFETFLDINTYTKCCLVHCFAKRGSET</sequence>
<keyword evidence="3 4" id="KW-0460">Magnesium</keyword>
<keyword evidence="7" id="KW-1185">Reference proteome</keyword>
<evidence type="ECO:0000313" key="6">
    <source>
        <dbReference type="Ensembl" id="ENSFHEP00000004058.1"/>
    </source>
</evidence>
<dbReference type="GO" id="GO:0003906">
    <property type="term" value="F:DNA-(apurinic or apyrimidinic site) endonuclease activity"/>
    <property type="evidence" value="ECO:0007669"/>
    <property type="project" value="TreeGrafter"/>
</dbReference>
<protein>
    <recommendedName>
        <fullName evidence="8">Endonuclease/exonuclease/phosphatase domain-containing protein</fullName>
    </recommendedName>
</protein>
<dbReference type="InterPro" id="IPR004808">
    <property type="entry name" value="AP_endonuc_1"/>
</dbReference>
<feature type="site" description="Interaction with DNA substrate" evidence="5">
    <location>
        <position position="167"/>
    </location>
</feature>
<dbReference type="STRING" id="8078.ENSFHEP00000004058"/>
<feature type="site" description="Important for catalytic activity" evidence="5">
    <location>
        <position position="142"/>
    </location>
</feature>
<dbReference type="Proteomes" id="UP000265000">
    <property type="component" value="Unplaced"/>
</dbReference>
<evidence type="ECO:0000256" key="5">
    <source>
        <dbReference type="PIRSR" id="PIRSR604808-3"/>
    </source>
</evidence>
<evidence type="ECO:0000256" key="4">
    <source>
        <dbReference type="PIRSR" id="PIRSR604808-2"/>
    </source>
</evidence>
<name>A0A3Q2SV30_FUNHE</name>
<reference evidence="6" key="1">
    <citation type="submission" date="2025-08" db="UniProtKB">
        <authorList>
            <consortium name="Ensembl"/>
        </authorList>
    </citation>
    <scope>IDENTIFICATION</scope>
</reference>
<proteinExistence type="predicted"/>
<evidence type="ECO:0000256" key="2">
    <source>
        <dbReference type="ARBA" id="ARBA00022801"/>
    </source>
</evidence>
<dbReference type="SUPFAM" id="SSF56219">
    <property type="entry name" value="DNase I-like"/>
    <property type="match status" value="1"/>
</dbReference>
<dbReference type="GO" id="GO:0006284">
    <property type="term" value="P:base-excision repair"/>
    <property type="evidence" value="ECO:0007669"/>
    <property type="project" value="TreeGrafter"/>
</dbReference>
<keyword evidence="2" id="KW-0378">Hydrolase</keyword>
<dbReference type="GeneTree" id="ENSGT01120000272518"/>
<comment type="cofactor">
    <cofactor evidence="4">
        <name>Mg(2+)</name>
        <dbReference type="ChEBI" id="CHEBI:18420"/>
    </cofactor>
    <cofactor evidence="4">
        <name>Mn(2+)</name>
        <dbReference type="ChEBI" id="CHEBI:29035"/>
    </cofactor>
    <text evidence="4">Probably binds two magnesium or manganese ions per subunit.</text>
</comment>
<dbReference type="PANTHER" id="PTHR22748">
    <property type="entry name" value="AP ENDONUCLEASE"/>
    <property type="match status" value="1"/>
</dbReference>
<keyword evidence="1 4" id="KW-0479">Metal-binding</keyword>
<reference evidence="6" key="2">
    <citation type="submission" date="2025-09" db="UniProtKB">
        <authorList>
            <consortium name="Ensembl"/>
        </authorList>
    </citation>
    <scope>IDENTIFICATION</scope>
</reference>